<proteinExistence type="predicted"/>
<gene>
    <name evidence="2" type="ORF">CSOL1703_00002709</name>
</gene>
<comment type="caution">
    <text evidence="2">The sequence shown here is derived from an EMBL/GenBank/DDBJ whole genome shotgun (WGS) entry which is preliminary data.</text>
</comment>
<dbReference type="SUPFAM" id="SSF52047">
    <property type="entry name" value="RNI-like"/>
    <property type="match status" value="1"/>
</dbReference>
<dbReference type="Pfam" id="PF12937">
    <property type="entry name" value="F-box-like"/>
    <property type="match status" value="1"/>
</dbReference>
<protein>
    <recommendedName>
        <fullName evidence="1">F-box domain-containing protein</fullName>
    </recommendedName>
</protein>
<dbReference type="OrthoDB" id="5422579at2759"/>
<reference evidence="3" key="1">
    <citation type="submission" date="2019-06" db="EMBL/GenBank/DDBJ databases">
        <authorList>
            <person name="Broberg M."/>
        </authorList>
    </citation>
    <scope>NUCLEOTIDE SEQUENCE [LARGE SCALE GENOMIC DNA]</scope>
</reference>
<dbReference type="InterPro" id="IPR001810">
    <property type="entry name" value="F-box_dom"/>
</dbReference>
<dbReference type="AlphaFoldDB" id="A0A9N9VXF4"/>
<dbReference type="Proteomes" id="UP000775872">
    <property type="component" value="Unassembled WGS sequence"/>
</dbReference>
<reference evidence="2 3" key="2">
    <citation type="submission" date="2021-10" db="EMBL/GenBank/DDBJ databases">
        <authorList>
            <person name="Piombo E."/>
        </authorList>
    </citation>
    <scope>NUCLEOTIDE SEQUENCE [LARGE SCALE GENOMIC DNA]</scope>
</reference>
<dbReference type="EMBL" id="CABFOC020000002">
    <property type="protein sequence ID" value="CAH0036571.1"/>
    <property type="molecule type" value="Genomic_DNA"/>
</dbReference>
<accession>A0A9N9VXF4</accession>
<evidence type="ECO:0000313" key="3">
    <source>
        <dbReference type="Proteomes" id="UP000775872"/>
    </source>
</evidence>
<dbReference type="PROSITE" id="PS50181">
    <property type="entry name" value="FBOX"/>
    <property type="match status" value="1"/>
</dbReference>
<name>A0A9N9VXF4_9HYPO</name>
<dbReference type="SMART" id="SM00256">
    <property type="entry name" value="FBOX"/>
    <property type="match status" value="1"/>
</dbReference>
<dbReference type="Gene3D" id="1.20.1280.50">
    <property type="match status" value="1"/>
</dbReference>
<evidence type="ECO:0000259" key="1">
    <source>
        <dbReference type="PROSITE" id="PS50181"/>
    </source>
</evidence>
<feature type="domain" description="F-box" evidence="1">
    <location>
        <begin position="2"/>
        <end position="53"/>
    </location>
</feature>
<dbReference type="InterPro" id="IPR036047">
    <property type="entry name" value="F-box-like_dom_sf"/>
</dbReference>
<dbReference type="SUPFAM" id="SSF81383">
    <property type="entry name" value="F-box domain"/>
    <property type="match status" value="1"/>
</dbReference>
<organism evidence="2 3">
    <name type="scientific">Clonostachys solani</name>
    <dbReference type="NCBI Taxonomy" id="160281"/>
    <lineage>
        <taxon>Eukaryota</taxon>
        <taxon>Fungi</taxon>
        <taxon>Dikarya</taxon>
        <taxon>Ascomycota</taxon>
        <taxon>Pezizomycotina</taxon>
        <taxon>Sordariomycetes</taxon>
        <taxon>Hypocreomycetidae</taxon>
        <taxon>Hypocreales</taxon>
        <taxon>Bionectriaceae</taxon>
        <taxon>Clonostachys</taxon>
    </lineage>
</organism>
<evidence type="ECO:0000313" key="2">
    <source>
        <dbReference type="EMBL" id="CAH0036571.1"/>
    </source>
</evidence>
<keyword evidence="3" id="KW-1185">Reference proteome</keyword>
<dbReference type="CDD" id="cd09917">
    <property type="entry name" value="F-box_SF"/>
    <property type="match status" value="1"/>
</dbReference>
<sequence>MEVTLRSMPAEVLLQIFEYLPDKSDVSNARLVCRPLADVGRSALGTKVTFALVPESIARLNEISSHPFFSQHISTIAFVGNVFRPFYNFDDWKRDMTSPVPYPSDLPARFWFSEEEWMESWSYYNMLLAAQGTALRSMEPSQDMEIVCKRFPKLKHLQIRYYSLAFPPPYHLRSNHAFHFLNTRHGDFRGCFTPPSYQVGVFSPKVVIPGVFMLGSLLSTTIETQLKTLWVDALGIEMFNEGGEVYSHMMRIFPNLLVLDLCIYVKFERDGFQGWRPVTQILANNRIKSLLCAASNLEEVNITYFSVFHDLEYPFYAEIAYFLPTETVWPRLRRLYLTNIEVVTFVFIEFLSAHKQTLEVLGLGDCLMVDSPSLRQNGRHCIWSDFFVPLVTTFPLGTLSLWGRFKLIKPPGRGLAENPNLFSNPPTIYTHDVVEGVEVQGQGLTIGTTIEMIVCLPEFTTFLEHEVGGDKVLAARIKEEIIRDLMDYYVLDREGQNSVVIPTRHTDYLKSFASGA</sequence>